<dbReference type="InterPro" id="IPR001296">
    <property type="entry name" value="Glyco_trans_1"/>
</dbReference>
<dbReference type="EMBL" id="JACIJP010000004">
    <property type="protein sequence ID" value="MBB6124863.1"/>
    <property type="molecule type" value="Genomic_DNA"/>
</dbReference>
<dbReference type="InterPro" id="IPR050194">
    <property type="entry name" value="Glycosyltransferase_grp1"/>
</dbReference>
<dbReference type="RefSeq" id="WP_184081161.1">
    <property type="nucleotide sequence ID" value="NZ_JACIJP010000004.1"/>
</dbReference>
<evidence type="ECO:0000259" key="2">
    <source>
        <dbReference type="Pfam" id="PF13439"/>
    </source>
</evidence>
<dbReference type="GO" id="GO:0016757">
    <property type="term" value="F:glycosyltransferase activity"/>
    <property type="evidence" value="ECO:0007669"/>
    <property type="project" value="InterPro"/>
</dbReference>
<reference evidence="3 4" key="1">
    <citation type="submission" date="2020-08" db="EMBL/GenBank/DDBJ databases">
        <title>Genomic Encyclopedia of Type Strains, Phase IV (KMG-IV): sequencing the most valuable type-strain genomes for metagenomic binning, comparative biology and taxonomic classification.</title>
        <authorList>
            <person name="Goeker M."/>
        </authorList>
    </citation>
    <scope>NUCLEOTIDE SEQUENCE [LARGE SCALE GENOMIC DNA]</scope>
    <source>
        <strain evidence="3 4">DSM 102255</strain>
    </source>
</reference>
<dbReference type="Pfam" id="PF13439">
    <property type="entry name" value="Glyco_transf_4"/>
    <property type="match status" value="1"/>
</dbReference>
<proteinExistence type="predicted"/>
<keyword evidence="3" id="KW-0808">Transferase</keyword>
<dbReference type="PANTHER" id="PTHR45947">
    <property type="entry name" value="SULFOQUINOVOSYL TRANSFERASE SQD2"/>
    <property type="match status" value="1"/>
</dbReference>
<dbReference type="AlphaFoldDB" id="A0A841J1P0"/>
<dbReference type="Pfam" id="PF00534">
    <property type="entry name" value="Glycos_transf_1"/>
    <property type="match status" value="1"/>
</dbReference>
<dbReference type="Proteomes" id="UP000552700">
    <property type="component" value="Unassembled WGS sequence"/>
</dbReference>
<protein>
    <submittedName>
        <fullName evidence="3">Glycosyltransferase involved in cell wall biosynthesis</fullName>
    </submittedName>
</protein>
<name>A0A841J1P0_9SPHN</name>
<dbReference type="SUPFAM" id="SSF53756">
    <property type="entry name" value="UDP-Glycosyltransferase/glycogen phosphorylase"/>
    <property type="match status" value="1"/>
</dbReference>
<evidence type="ECO:0000313" key="3">
    <source>
        <dbReference type="EMBL" id="MBB6124863.1"/>
    </source>
</evidence>
<accession>A0A841J1P0</accession>
<keyword evidence="4" id="KW-1185">Reference proteome</keyword>
<dbReference type="PANTHER" id="PTHR45947:SF3">
    <property type="entry name" value="SULFOQUINOVOSYL TRANSFERASE SQD2"/>
    <property type="match status" value="1"/>
</dbReference>
<feature type="domain" description="Glycosyl transferase family 1" evidence="1">
    <location>
        <begin position="181"/>
        <end position="290"/>
    </location>
</feature>
<dbReference type="InterPro" id="IPR028098">
    <property type="entry name" value="Glyco_trans_4-like_N"/>
</dbReference>
<evidence type="ECO:0000313" key="4">
    <source>
        <dbReference type="Proteomes" id="UP000552700"/>
    </source>
</evidence>
<organism evidence="3 4">
    <name type="scientific">Sphingobium subterraneum</name>
    <dbReference type="NCBI Taxonomy" id="627688"/>
    <lineage>
        <taxon>Bacteria</taxon>
        <taxon>Pseudomonadati</taxon>
        <taxon>Pseudomonadota</taxon>
        <taxon>Alphaproteobacteria</taxon>
        <taxon>Sphingomonadales</taxon>
        <taxon>Sphingomonadaceae</taxon>
        <taxon>Sphingobium</taxon>
    </lineage>
</organism>
<evidence type="ECO:0000259" key="1">
    <source>
        <dbReference type="Pfam" id="PF00534"/>
    </source>
</evidence>
<feature type="domain" description="Glycosyltransferase subfamily 4-like N-terminal" evidence="2">
    <location>
        <begin position="14"/>
        <end position="165"/>
    </location>
</feature>
<dbReference type="Gene3D" id="3.40.50.2000">
    <property type="entry name" value="Glycogen Phosphorylase B"/>
    <property type="match status" value="2"/>
</dbReference>
<dbReference type="CDD" id="cd03814">
    <property type="entry name" value="GT4-like"/>
    <property type="match status" value="1"/>
</dbReference>
<comment type="caution">
    <text evidence="3">The sequence shown here is derived from an EMBL/GenBank/DDBJ whole genome shotgun (WGS) entry which is preliminary data.</text>
</comment>
<gene>
    <name evidence="3" type="ORF">FHS92_002616</name>
</gene>
<sequence>MRIAIATDAWTPQVNGVVRTLLRTVEMLKARGHAIGLITPDQFLTMPMPGYSQIRLAVAPRAGCRRRLDALAPEVVHIVTEGPIGWSARRWCIDRGVPFTTAFHTRFPDYAAVRTGISAEYFWPVMRRFHRPSATVFVSTQRLKDELGYRGIAGAHLWSRGIDASLFHPDGAHHPALADLPRPLMLSVGRVASEKNLDAFLELDMPGTKIVVGDGPARAGLQKRYPAALFLGSLSGEALASAYRAADVFVFPSLTDTFGLVMIEALACGIPVAGFPVPGPLDVIGAAGHGPEDRLNEAVGALDDDLAQAIGRALGLRKRAAAPYGRSFDWERCTDQFVAGLEHALQPGEPRAATAR</sequence>